<dbReference type="Proteomes" id="UP000235392">
    <property type="component" value="Unassembled WGS sequence"/>
</dbReference>
<organism evidence="1 2">
    <name type="scientific">Puccinia coronata f. sp. avenae</name>
    <dbReference type="NCBI Taxonomy" id="200324"/>
    <lineage>
        <taxon>Eukaryota</taxon>
        <taxon>Fungi</taxon>
        <taxon>Dikarya</taxon>
        <taxon>Basidiomycota</taxon>
        <taxon>Pucciniomycotina</taxon>
        <taxon>Pucciniomycetes</taxon>
        <taxon>Pucciniales</taxon>
        <taxon>Pucciniaceae</taxon>
        <taxon>Puccinia</taxon>
    </lineage>
</organism>
<comment type="caution">
    <text evidence="1">The sequence shown here is derived from an EMBL/GenBank/DDBJ whole genome shotgun (WGS) entry which is preliminary data.</text>
</comment>
<sequence length="118" mass="12563">MVNCSNPHIVAHAGSNAKQASASCCRLIILILLASIVSAHFGADFTVFHKGGCAYLELANPDPLRTVIRPGGRCDELGCNNQILGKYYHYDCPYCGNTSAEIESDETSCGSSDCAKYG</sequence>
<dbReference type="AlphaFoldDB" id="A0A2N5UJS9"/>
<dbReference type="EMBL" id="PGCI01000134">
    <property type="protein sequence ID" value="PLW38011.1"/>
    <property type="molecule type" value="Genomic_DNA"/>
</dbReference>
<proteinExistence type="predicted"/>
<evidence type="ECO:0000313" key="1">
    <source>
        <dbReference type="EMBL" id="PLW38011.1"/>
    </source>
</evidence>
<protein>
    <submittedName>
        <fullName evidence="1">Uncharacterized protein</fullName>
    </submittedName>
</protein>
<evidence type="ECO:0000313" key="2">
    <source>
        <dbReference type="Proteomes" id="UP000235392"/>
    </source>
</evidence>
<reference evidence="1 2" key="1">
    <citation type="submission" date="2017-11" db="EMBL/GenBank/DDBJ databases">
        <title>De novo assembly and phasing of dikaryotic genomes from two isolates of Puccinia coronata f. sp. avenae, the causal agent of oat crown rust.</title>
        <authorList>
            <person name="Miller M.E."/>
            <person name="Zhang Y."/>
            <person name="Omidvar V."/>
            <person name="Sperschneider J."/>
            <person name="Schwessinger B."/>
            <person name="Raley C."/>
            <person name="Palmer J.M."/>
            <person name="Garnica D."/>
            <person name="Upadhyaya N."/>
            <person name="Rathjen J."/>
            <person name="Taylor J.M."/>
            <person name="Park R.F."/>
            <person name="Dodds P.N."/>
            <person name="Hirsch C.D."/>
            <person name="Kianian S.F."/>
            <person name="Figueroa M."/>
        </authorList>
    </citation>
    <scope>NUCLEOTIDE SEQUENCE [LARGE SCALE GENOMIC DNA]</scope>
    <source>
        <strain evidence="1">12SD80</strain>
    </source>
</reference>
<accession>A0A2N5UJS9</accession>
<name>A0A2N5UJS9_9BASI</name>
<gene>
    <name evidence="1" type="ORF">PCASD_09930</name>
</gene>